<protein>
    <submittedName>
        <fullName evidence="1">Uncharacterized protein</fullName>
    </submittedName>
</protein>
<accession>A0A7N0UZJ2</accession>
<dbReference type="AlphaFoldDB" id="A0A7N0UZJ2"/>
<name>A0A7N0UZJ2_KALFE</name>
<sequence>MYMLMQCRMPMYEGGVSASTEPQSWTQFCAPCGAGNDDWNSYRDPLVSNVLGLRYSRGLLPISEVTIC</sequence>
<dbReference type="Gramene" id="Kaladp0093s0169.1.v1.1">
    <property type="protein sequence ID" value="Kaladp0093s0169.1.v1.1"/>
    <property type="gene ID" value="Kaladp0093s0169.v1.1"/>
</dbReference>
<organism evidence="1 2">
    <name type="scientific">Kalanchoe fedtschenkoi</name>
    <name type="common">Lavender scallops</name>
    <name type="synonym">South American air plant</name>
    <dbReference type="NCBI Taxonomy" id="63787"/>
    <lineage>
        <taxon>Eukaryota</taxon>
        <taxon>Viridiplantae</taxon>
        <taxon>Streptophyta</taxon>
        <taxon>Embryophyta</taxon>
        <taxon>Tracheophyta</taxon>
        <taxon>Spermatophyta</taxon>
        <taxon>Magnoliopsida</taxon>
        <taxon>eudicotyledons</taxon>
        <taxon>Gunneridae</taxon>
        <taxon>Pentapetalae</taxon>
        <taxon>Saxifragales</taxon>
        <taxon>Crassulaceae</taxon>
        <taxon>Kalanchoe</taxon>
    </lineage>
</organism>
<dbReference type="Proteomes" id="UP000594263">
    <property type="component" value="Unplaced"/>
</dbReference>
<proteinExistence type="predicted"/>
<dbReference type="EnsemblPlants" id="Kaladp0093s0169.1.v1.1">
    <property type="protein sequence ID" value="Kaladp0093s0169.1.v1.1"/>
    <property type="gene ID" value="Kaladp0093s0169.v1.1"/>
</dbReference>
<keyword evidence="2" id="KW-1185">Reference proteome</keyword>
<evidence type="ECO:0000313" key="2">
    <source>
        <dbReference type="Proteomes" id="UP000594263"/>
    </source>
</evidence>
<reference evidence="1" key="1">
    <citation type="submission" date="2021-01" db="UniProtKB">
        <authorList>
            <consortium name="EnsemblPlants"/>
        </authorList>
    </citation>
    <scope>IDENTIFICATION</scope>
</reference>
<evidence type="ECO:0000313" key="1">
    <source>
        <dbReference type="EnsemblPlants" id="Kaladp0093s0169.1.v1.1"/>
    </source>
</evidence>